<evidence type="ECO:0000256" key="5">
    <source>
        <dbReference type="ARBA" id="ARBA00022679"/>
    </source>
</evidence>
<dbReference type="EMBL" id="SRJC01000005">
    <property type="protein sequence ID" value="TGB01631.1"/>
    <property type="molecule type" value="Genomic_DNA"/>
</dbReference>
<evidence type="ECO:0000256" key="11">
    <source>
        <dbReference type="ARBA" id="ARBA00047527"/>
    </source>
</evidence>
<dbReference type="NCBIfam" id="TIGR01072">
    <property type="entry name" value="murA"/>
    <property type="match status" value="1"/>
</dbReference>
<dbReference type="Gene3D" id="3.65.10.10">
    <property type="entry name" value="Enolpyruvate transferase domain"/>
    <property type="match status" value="2"/>
</dbReference>
<comment type="caution">
    <text evidence="12">Lacks conserved residue(s) required for the propagation of feature annotation.</text>
</comment>
<proteinExistence type="inferred from homology"/>
<evidence type="ECO:0000259" key="13">
    <source>
        <dbReference type="Pfam" id="PF00275"/>
    </source>
</evidence>
<feature type="binding site" evidence="12">
    <location>
        <position position="328"/>
    </location>
    <ligand>
        <name>UDP-N-acetyl-alpha-D-glucosamine</name>
        <dbReference type="ChEBI" id="CHEBI:57705"/>
    </ligand>
</feature>
<dbReference type="GO" id="GO:0051301">
    <property type="term" value="P:cell division"/>
    <property type="evidence" value="ECO:0007669"/>
    <property type="project" value="UniProtKB-KW"/>
</dbReference>
<dbReference type="GO" id="GO:0009252">
    <property type="term" value="P:peptidoglycan biosynthetic process"/>
    <property type="evidence" value="ECO:0007669"/>
    <property type="project" value="UniProtKB-UniRule"/>
</dbReference>
<gene>
    <name evidence="12 14" type="primary">murA</name>
    <name evidence="14" type="ORF">E4663_15870</name>
</gene>
<evidence type="ECO:0000256" key="1">
    <source>
        <dbReference type="ARBA" id="ARBA00004496"/>
    </source>
</evidence>
<keyword evidence="6 12" id="KW-0133">Cell shape</keyword>
<dbReference type="GO" id="GO:0008360">
    <property type="term" value="P:regulation of cell shape"/>
    <property type="evidence" value="ECO:0007669"/>
    <property type="project" value="UniProtKB-KW"/>
</dbReference>
<keyword evidence="8 12" id="KW-0131">Cell cycle</keyword>
<comment type="catalytic activity">
    <reaction evidence="11 12">
        <text>phosphoenolpyruvate + UDP-N-acetyl-alpha-D-glucosamine = UDP-N-acetyl-3-O-(1-carboxyvinyl)-alpha-D-glucosamine + phosphate</text>
        <dbReference type="Rhea" id="RHEA:18681"/>
        <dbReference type="ChEBI" id="CHEBI:43474"/>
        <dbReference type="ChEBI" id="CHEBI:57705"/>
        <dbReference type="ChEBI" id="CHEBI:58702"/>
        <dbReference type="ChEBI" id="CHEBI:68483"/>
        <dbReference type="EC" id="2.5.1.7"/>
    </reaction>
</comment>
<evidence type="ECO:0000256" key="8">
    <source>
        <dbReference type="ARBA" id="ARBA00023306"/>
    </source>
</evidence>
<dbReference type="InterPro" id="IPR005750">
    <property type="entry name" value="UDP_GlcNAc_COvinyl_MurA"/>
</dbReference>
<evidence type="ECO:0000313" key="15">
    <source>
        <dbReference type="Proteomes" id="UP000297982"/>
    </source>
</evidence>
<dbReference type="EC" id="2.5.1.7" evidence="12"/>
<dbReference type="InterPro" id="IPR036968">
    <property type="entry name" value="Enolpyruvate_Tfrase_sf"/>
</dbReference>
<comment type="caution">
    <text evidence="14">The sequence shown here is derived from an EMBL/GenBank/DDBJ whole genome shotgun (WGS) entry which is preliminary data.</text>
</comment>
<accession>A0A4Z0GYC6</accession>
<comment type="pathway">
    <text evidence="2 12">Cell wall biogenesis; peptidoglycan biosynthesis.</text>
</comment>
<dbReference type="Pfam" id="PF00275">
    <property type="entry name" value="EPSP_synthase"/>
    <property type="match status" value="1"/>
</dbReference>
<sequence length="436" mass="46772">MEKIIVRGGRQLNGTVKAEGAKNAVLPVIAASIIASEGKSVLHDVPALADVTTINQVIKHMNADVHVEGNTVTVDASRQLETEAPIEYVRKMRASVLVLGPLLARYGHAKVAMPGGCAIGSRPIDQHLKGFEAMGAEVTVGNGYVEAEVKGRLQGAKVYFDVPSVGATENVMMAAALAEGKTVLENCAKEPEIVDLANYLNKMGAHIVGAGTETIRIEGVEKLTGAEHTIIPDRIEVGTFMVAAAITGGNVLVEGAMPEHIRSVIAKMEEMGVTIREEEDGVRVIGPDRLKATDIKTMPHPGFPTDMQSQMMALMLSAQGNSVITETVFENRFMHVEEFRRMNANLKIEGRSVIVEGPSSLQGAEVAATDLRAGAALVLAGLVSEGYTRVTELKHLDRGYVNFTEKLRALGADIERVNEVETYQEELEPSESLSTL</sequence>
<dbReference type="HAMAP" id="MF_00111">
    <property type="entry name" value="MurA"/>
    <property type="match status" value="1"/>
</dbReference>
<comment type="function">
    <text evidence="12">Cell wall formation. Adds enolpyruvyl to UDP-N-acetylglucosamine.</text>
</comment>
<evidence type="ECO:0000256" key="7">
    <source>
        <dbReference type="ARBA" id="ARBA00022984"/>
    </source>
</evidence>
<feature type="binding site" evidence="12">
    <location>
        <position position="93"/>
    </location>
    <ligand>
        <name>UDP-N-acetyl-alpha-D-glucosamine</name>
        <dbReference type="ChEBI" id="CHEBI:57705"/>
    </ligand>
</feature>
<evidence type="ECO:0000256" key="4">
    <source>
        <dbReference type="ARBA" id="ARBA00022618"/>
    </source>
</evidence>
<feature type="modified residue" description="2-(S-cysteinyl)pyruvic acid O-phosphothioketal" evidence="12">
    <location>
        <position position="117"/>
    </location>
</feature>
<dbReference type="NCBIfam" id="NF006873">
    <property type="entry name" value="PRK09369.1"/>
    <property type="match status" value="1"/>
</dbReference>
<comment type="subcellular location">
    <subcellularLocation>
        <location evidence="1 12">Cytoplasm</location>
    </subcellularLocation>
</comment>
<feature type="binding site" evidence="12">
    <location>
        <position position="306"/>
    </location>
    <ligand>
        <name>UDP-N-acetyl-alpha-D-glucosamine</name>
        <dbReference type="ChEBI" id="CHEBI:57705"/>
    </ligand>
</feature>
<dbReference type="InterPro" id="IPR013792">
    <property type="entry name" value="RNA3'P_cycl/enolpyr_Trfase_a/b"/>
</dbReference>
<dbReference type="AlphaFoldDB" id="A0A4Z0GYC6"/>
<keyword evidence="4 12" id="KW-0132">Cell division</keyword>
<reference evidence="14 15" key="1">
    <citation type="journal article" date="2003" name="Int. J. Syst. Evol. Microbiol.">
        <title>Halobacillus salinus sp. nov., isolated from a salt lake on the coast of the East Sea in Korea.</title>
        <authorList>
            <person name="Yoon J.H."/>
            <person name="Kang K.H."/>
            <person name="Park Y.H."/>
        </authorList>
    </citation>
    <scope>NUCLEOTIDE SEQUENCE [LARGE SCALE GENOMIC DNA]</scope>
    <source>
        <strain evidence="14 15">HSL-3</strain>
    </source>
</reference>
<feature type="active site" description="Proton donor" evidence="12">
    <location>
        <position position="117"/>
    </location>
</feature>
<organism evidence="14 15">
    <name type="scientific">Halobacillus salinus</name>
    <dbReference type="NCBI Taxonomy" id="192814"/>
    <lineage>
        <taxon>Bacteria</taxon>
        <taxon>Bacillati</taxon>
        <taxon>Bacillota</taxon>
        <taxon>Bacilli</taxon>
        <taxon>Bacillales</taxon>
        <taxon>Bacillaceae</taxon>
        <taxon>Halobacillus</taxon>
    </lineage>
</organism>
<evidence type="ECO:0000313" key="14">
    <source>
        <dbReference type="EMBL" id="TGB01631.1"/>
    </source>
</evidence>
<keyword evidence="12" id="KW-0670">Pyruvate</keyword>
<name>A0A4Z0GYC6_9BACI</name>
<evidence type="ECO:0000256" key="2">
    <source>
        <dbReference type="ARBA" id="ARBA00004752"/>
    </source>
</evidence>
<dbReference type="RefSeq" id="WP_135328328.1">
    <property type="nucleotide sequence ID" value="NZ_SRJC01000005.1"/>
</dbReference>
<evidence type="ECO:0000256" key="9">
    <source>
        <dbReference type="ARBA" id="ARBA00023316"/>
    </source>
</evidence>
<keyword evidence="15" id="KW-1185">Reference proteome</keyword>
<dbReference type="InterPro" id="IPR001986">
    <property type="entry name" value="Enolpyruvate_Tfrase_dom"/>
</dbReference>
<dbReference type="GO" id="GO:0071555">
    <property type="term" value="P:cell wall organization"/>
    <property type="evidence" value="ECO:0007669"/>
    <property type="project" value="UniProtKB-KW"/>
</dbReference>
<keyword evidence="7 12" id="KW-0573">Peptidoglycan synthesis</keyword>
<dbReference type="GO" id="GO:0008760">
    <property type="term" value="F:UDP-N-acetylglucosamine 1-carboxyvinyltransferase activity"/>
    <property type="evidence" value="ECO:0007669"/>
    <property type="project" value="UniProtKB-UniRule"/>
</dbReference>
<keyword evidence="5 12" id="KW-0808">Transferase</keyword>
<keyword evidence="3 12" id="KW-0963">Cytoplasm</keyword>
<dbReference type="PANTHER" id="PTHR43783:SF1">
    <property type="entry name" value="UDP-N-ACETYLGLUCOSAMINE 1-CARBOXYVINYLTRANSFERASE"/>
    <property type="match status" value="1"/>
</dbReference>
<dbReference type="GO" id="GO:0005737">
    <property type="term" value="C:cytoplasm"/>
    <property type="evidence" value="ECO:0007669"/>
    <property type="project" value="UniProtKB-SubCell"/>
</dbReference>
<dbReference type="STRING" id="192814.GCA_900166575_03101"/>
<feature type="binding site" evidence="12">
    <location>
        <begin position="22"/>
        <end position="23"/>
    </location>
    <ligand>
        <name>phosphoenolpyruvate</name>
        <dbReference type="ChEBI" id="CHEBI:58702"/>
    </ligand>
</feature>
<dbReference type="CDD" id="cd01555">
    <property type="entry name" value="UdpNAET"/>
    <property type="match status" value="1"/>
</dbReference>
<feature type="binding site" evidence="12">
    <location>
        <begin position="122"/>
        <end position="126"/>
    </location>
    <ligand>
        <name>UDP-N-acetyl-alpha-D-glucosamine</name>
        <dbReference type="ChEBI" id="CHEBI:57705"/>
    </ligand>
</feature>
<evidence type="ECO:0000256" key="6">
    <source>
        <dbReference type="ARBA" id="ARBA00022960"/>
    </source>
</evidence>
<evidence type="ECO:0000256" key="10">
    <source>
        <dbReference type="ARBA" id="ARBA00038367"/>
    </source>
</evidence>
<dbReference type="Proteomes" id="UP000297982">
    <property type="component" value="Unassembled WGS sequence"/>
</dbReference>
<dbReference type="SUPFAM" id="SSF55205">
    <property type="entry name" value="EPT/RTPC-like"/>
    <property type="match status" value="1"/>
</dbReference>
<dbReference type="GO" id="GO:0019277">
    <property type="term" value="P:UDP-N-acetylgalactosamine biosynthetic process"/>
    <property type="evidence" value="ECO:0007669"/>
    <property type="project" value="InterPro"/>
</dbReference>
<evidence type="ECO:0000256" key="3">
    <source>
        <dbReference type="ARBA" id="ARBA00022490"/>
    </source>
</evidence>
<protein>
    <recommendedName>
        <fullName evidence="12">UDP-N-acetylglucosamine 1-carboxyvinyltransferase</fullName>
        <ecNumber evidence="12">2.5.1.7</ecNumber>
    </recommendedName>
    <alternativeName>
        <fullName evidence="12">Enoylpyruvate transferase</fullName>
    </alternativeName>
    <alternativeName>
        <fullName evidence="12">UDP-N-acetylglucosamine enolpyruvyl transferase</fullName>
        <shortName evidence="12">EPT</shortName>
    </alternativeName>
</protein>
<dbReference type="UniPathway" id="UPA00219"/>
<dbReference type="InterPro" id="IPR050068">
    <property type="entry name" value="MurA_subfamily"/>
</dbReference>
<dbReference type="FunFam" id="3.65.10.10:FF:000001">
    <property type="entry name" value="UDP-N-acetylglucosamine 1-carboxyvinyltransferase"/>
    <property type="match status" value="1"/>
</dbReference>
<feature type="domain" description="Enolpyruvate transferase" evidence="13">
    <location>
        <begin position="6"/>
        <end position="407"/>
    </location>
</feature>
<keyword evidence="9 12" id="KW-0961">Cell wall biogenesis/degradation</keyword>
<evidence type="ECO:0000256" key="12">
    <source>
        <dbReference type="HAMAP-Rule" id="MF_00111"/>
    </source>
</evidence>
<dbReference type="PANTHER" id="PTHR43783">
    <property type="entry name" value="UDP-N-ACETYLGLUCOSAMINE 1-CARBOXYVINYLTRANSFERASE"/>
    <property type="match status" value="1"/>
</dbReference>
<comment type="similarity">
    <text evidence="10 12">Belongs to the EPSP synthase family. MurA subfamily.</text>
</comment>